<feature type="signal peptide" evidence="3">
    <location>
        <begin position="1"/>
        <end position="20"/>
    </location>
</feature>
<keyword evidence="2 3" id="KW-0732">Signal</keyword>
<organism evidence="5 6">
    <name type="scientific">Paractinoplanes globisporus</name>
    <dbReference type="NCBI Taxonomy" id="113565"/>
    <lineage>
        <taxon>Bacteria</taxon>
        <taxon>Bacillati</taxon>
        <taxon>Actinomycetota</taxon>
        <taxon>Actinomycetes</taxon>
        <taxon>Micromonosporales</taxon>
        <taxon>Micromonosporaceae</taxon>
        <taxon>Paractinoplanes</taxon>
    </lineage>
</organism>
<dbReference type="InterPro" id="IPR028081">
    <property type="entry name" value="Leu-bd"/>
</dbReference>
<reference evidence="5 6" key="1">
    <citation type="submission" date="2024-10" db="EMBL/GenBank/DDBJ databases">
        <title>The Natural Products Discovery Center: Release of the First 8490 Sequenced Strains for Exploring Actinobacteria Biosynthetic Diversity.</title>
        <authorList>
            <person name="Kalkreuter E."/>
            <person name="Kautsar S.A."/>
            <person name="Yang D."/>
            <person name="Bader C.D."/>
            <person name="Teijaro C.N."/>
            <person name="Fluegel L."/>
            <person name="Davis C.M."/>
            <person name="Simpson J.R."/>
            <person name="Lauterbach L."/>
            <person name="Steele A.D."/>
            <person name="Gui C."/>
            <person name="Meng S."/>
            <person name="Li G."/>
            <person name="Viehrig K."/>
            <person name="Ye F."/>
            <person name="Su P."/>
            <person name="Kiefer A.F."/>
            <person name="Nichols A."/>
            <person name="Cepeda A.J."/>
            <person name="Yan W."/>
            <person name="Fan B."/>
            <person name="Jiang Y."/>
            <person name="Adhikari A."/>
            <person name="Zheng C.-J."/>
            <person name="Schuster L."/>
            <person name="Cowan T.M."/>
            <person name="Smanski M.J."/>
            <person name="Chevrette M.G."/>
            <person name="De Carvalho L.P.S."/>
            <person name="Shen B."/>
        </authorList>
    </citation>
    <scope>NUCLEOTIDE SEQUENCE [LARGE SCALE GENOMIC DNA]</scope>
    <source>
        <strain evidence="5 6">NPDC000087</strain>
    </source>
</reference>
<dbReference type="Gene3D" id="3.40.50.2300">
    <property type="match status" value="2"/>
</dbReference>
<accession>A0ABW6WVK3</accession>
<dbReference type="InterPro" id="IPR028082">
    <property type="entry name" value="Peripla_BP_I"/>
</dbReference>
<dbReference type="EMBL" id="JBIAZU010000008">
    <property type="protein sequence ID" value="MFF5296605.1"/>
    <property type="molecule type" value="Genomic_DNA"/>
</dbReference>
<dbReference type="SUPFAM" id="SSF53822">
    <property type="entry name" value="Periplasmic binding protein-like I"/>
    <property type="match status" value="1"/>
</dbReference>
<feature type="chain" id="PRO_5045930645" evidence="3">
    <location>
        <begin position="21"/>
        <end position="381"/>
    </location>
</feature>
<dbReference type="InterPro" id="IPR051010">
    <property type="entry name" value="BCAA_transport"/>
</dbReference>
<keyword evidence="6" id="KW-1185">Reference proteome</keyword>
<feature type="domain" description="Leucine-binding protein" evidence="4">
    <location>
        <begin position="39"/>
        <end position="351"/>
    </location>
</feature>
<gene>
    <name evidence="5" type="ORF">ACFY35_44820</name>
</gene>
<sequence length="381" mass="39525">MNLSRRAVLGAALGSLAATAGGCARPVDPATGGGSATKTLNIGLIWTRTGDALTVAESTRYEQGLRIGLSWVTNRINKVGVRTIKTVKVDDKGDPAVAAAAAEDLVRRGCHVLVGGFTTPVALRLARVASSRKVLFIPSMATADELTGINRYTFRDGPSTTQLLMAARAYLKPGGRLAVLAADQATAVKAAAVLGAATTIVAPASTKDFAAVGKRIKAARAGQIYVDWPVAAPRLWEAIPAGVEPITVLGARATWPSYGAAAGSLRFVTAYADAATTNMATQTLKGSVPNRRLDTGHAEGFTASQMIVRAFQLGPQKADDMIPALEGLEFGGIKTGLSIRPGDHLLLNPLWGGHLTWTGASGAITAVTDRAFLPPETTPPL</sequence>
<protein>
    <submittedName>
        <fullName evidence="5">ABC transporter substrate-binding protein</fullName>
    </submittedName>
</protein>
<evidence type="ECO:0000256" key="2">
    <source>
        <dbReference type="ARBA" id="ARBA00022729"/>
    </source>
</evidence>
<dbReference type="Proteomes" id="UP001602245">
    <property type="component" value="Unassembled WGS sequence"/>
</dbReference>
<proteinExistence type="inferred from homology"/>
<evidence type="ECO:0000256" key="1">
    <source>
        <dbReference type="ARBA" id="ARBA00010062"/>
    </source>
</evidence>
<evidence type="ECO:0000256" key="3">
    <source>
        <dbReference type="SAM" id="SignalP"/>
    </source>
</evidence>
<evidence type="ECO:0000313" key="6">
    <source>
        <dbReference type="Proteomes" id="UP001602245"/>
    </source>
</evidence>
<dbReference type="PROSITE" id="PS51318">
    <property type="entry name" value="TAT"/>
    <property type="match status" value="1"/>
</dbReference>
<dbReference type="PANTHER" id="PTHR30483:SF6">
    <property type="entry name" value="PERIPLASMIC BINDING PROTEIN OF ABC TRANSPORTER FOR NATURAL AMINO ACIDS"/>
    <property type="match status" value="1"/>
</dbReference>
<dbReference type="RefSeq" id="WP_020514430.1">
    <property type="nucleotide sequence ID" value="NZ_JBIAZU010000008.1"/>
</dbReference>
<comment type="similarity">
    <text evidence="1">Belongs to the leucine-binding protein family.</text>
</comment>
<evidence type="ECO:0000259" key="4">
    <source>
        <dbReference type="Pfam" id="PF13458"/>
    </source>
</evidence>
<name>A0ABW6WVK3_9ACTN</name>
<evidence type="ECO:0000313" key="5">
    <source>
        <dbReference type="EMBL" id="MFF5296605.1"/>
    </source>
</evidence>
<dbReference type="Pfam" id="PF13458">
    <property type="entry name" value="Peripla_BP_6"/>
    <property type="match status" value="1"/>
</dbReference>
<dbReference type="PROSITE" id="PS51257">
    <property type="entry name" value="PROKAR_LIPOPROTEIN"/>
    <property type="match status" value="1"/>
</dbReference>
<dbReference type="PANTHER" id="PTHR30483">
    <property type="entry name" value="LEUCINE-SPECIFIC-BINDING PROTEIN"/>
    <property type="match status" value="1"/>
</dbReference>
<dbReference type="InterPro" id="IPR006311">
    <property type="entry name" value="TAT_signal"/>
</dbReference>
<comment type="caution">
    <text evidence="5">The sequence shown here is derived from an EMBL/GenBank/DDBJ whole genome shotgun (WGS) entry which is preliminary data.</text>
</comment>